<proteinExistence type="predicted"/>
<dbReference type="CDD" id="cd00586">
    <property type="entry name" value="4HBT"/>
    <property type="match status" value="1"/>
</dbReference>
<dbReference type="Gene3D" id="3.10.129.10">
    <property type="entry name" value="Hotdog Thioesterase"/>
    <property type="match status" value="1"/>
</dbReference>
<dbReference type="InterPro" id="IPR029069">
    <property type="entry name" value="HotDog_dom_sf"/>
</dbReference>
<sequence length="138" mass="15959">MLVNRCTRTIEWGDCDPAGIVFYPRYFAYFDDCTGRLFAKAGFPKFEMHQQFDMIGFPMVDTRSKFYIPSRYGEEVMIESTITEFRRSSFDVHHRLLKGDDLAVEGFETRVWVGDDPDNPGGIKSKPIPDAVIRAFQQ</sequence>
<dbReference type="SUPFAM" id="SSF54637">
    <property type="entry name" value="Thioesterase/thiol ester dehydrase-isomerase"/>
    <property type="match status" value="1"/>
</dbReference>
<name>A0A918KQI6_9GAMM</name>
<dbReference type="RefSeq" id="WP_189612916.1">
    <property type="nucleotide sequence ID" value="NZ_BMXR01000015.1"/>
</dbReference>
<keyword evidence="2" id="KW-1185">Reference proteome</keyword>
<dbReference type="AlphaFoldDB" id="A0A918KQI6"/>
<comment type="caution">
    <text evidence="1">The sequence shown here is derived from an EMBL/GenBank/DDBJ whole genome shotgun (WGS) entry which is preliminary data.</text>
</comment>
<dbReference type="Pfam" id="PF13279">
    <property type="entry name" value="4HBT_2"/>
    <property type="match status" value="1"/>
</dbReference>
<organism evidence="1 2">
    <name type="scientific">Saccharospirillum salsuginis</name>
    <dbReference type="NCBI Taxonomy" id="418750"/>
    <lineage>
        <taxon>Bacteria</taxon>
        <taxon>Pseudomonadati</taxon>
        <taxon>Pseudomonadota</taxon>
        <taxon>Gammaproteobacteria</taxon>
        <taxon>Oceanospirillales</taxon>
        <taxon>Saccharospirillaceae</taxon>
        <taxon>Saccharospirillum</taxon>
    </lineage>
</organism>
<dbReference type="EMBL" id="BMXR01000015">
    <property type="protein sequence ID" value="GGX72043.1"/>
    <property type="molecule type" value="Genomic_DNA"/>
</dbReference>
<accession>A0A918KQI6</accession>
<evidence type="ECO:0000313" key="1">
    <source>
        <dbReference type="EMBL" id="GGX72043.1"/>
    </source>
</evidence>
<reference evidence="1" key="2">
    <citation type="submission" date="2020-09" db="EMBL/GenBank/DDBJ databases">
        <authorList>
            <person name="Sun Q."/>
            <person name="Kim S."/>
        </authorList>
    </citation>
    <scope>NUCLEOTIDE SEQUENCE</scope>
    <source>
        <strain evidence="1">KCTC 22169</strain>
    </source>
</reference>
<reference evidence="1" key="1">
    <citation type="journal article" date="2014" name="Int. J. Syst. Evol. Microbiol.">
        <title>Complete genome sequence of Corynebacterium casei LMG S-19264T (=DSM 44701T), isolated from a smear-ripened cheese.</title>
        <authorList>
            <consortium name="US DOE Joint Genome Institute (JGI-PGF)"/>
            <person name="Walter F."/>
            <person name="Albersmeier A."/>
            <person name="Kalinowski J."/>
            <person name="Ruckert C."/>
        </authorList>
    </citation>
    <scope>NUCLEOTIDE SEQUENCE</scope>
    <source>
        <strain evidence="1">KCTC 22169</strain>
    </source>
</reference>
<evidence type="ECO:0000313" key="2">
    <source>
        <dbReference type="Proteomes" id="UP000626148"/>
    </source>
</evidence>
<dbReference type="Proteomes" id="UP000626148">
    <property type="component" value="Unassembled WGS sequence"/>
</dbReference>
<gene>
    <name evidence="1" type="ORF">GCM10007392_44310</name>
</gene>
<protein>
    <submittedName>
        <fullName evidence="1">4-hydroxybenzoyl-CoA thioesterase</fullName>
    </submittedName>
</protein>